<dbReference type="EMBL" id="CP046147">
    <property type="protein sequence ID" value="WFG39946.1"/>
    <property type="molecule type" value="Genomic_DNA"/>
</dbReference>
<sequence length="123" mass="13927">MPTDQLSKTFAALADPTRREILARLSSGAASVSEIAEPFDMTMPAISKHLKVLEKAGLVIRGKAAQWRPRKLNAEPMKGVSEWLENYRQHWEDRLDRFDAFLTDLQPDKYDDAGSTKKKEAKP</sequence>
<dbReference type="NCBIfam" id="NF033788">
    <property type="entry name" value="HTH_metalloreg"/>
    <property type="match status" value="1"/>
</dbReference>
<reference evidence="4" key="3">
    <citation type="submission" date="2023-06" db="EMBL/GenBank/DDBJ databases">
        <title>Pangenomics reveal diversification of enzyme families and niche specialization in globally abundant SAR202 bacteria.</title>
        <authorList>
            <person name="Saw J.H.W."/>
        </authorList>
    </citation>
    <scope>NUCLEOTIDE SEQUENCE [LARGE SCALE GENOMIC DNA]</scope>
    <source>
        <strain evidence="4">JH1073</strain>
    </source>
</reference>
<organism evidence="3 4">
    <name type="scientific">Candidatus Lucifugimonas marina</name>
    <dbReference type="NCBI Taxonomy" id="3038979"/>
    <lineage>
        <taxon>Bacteria</taxon>
        <taxon>Bacillati</taxon>
        <taxon>Chloroflexota</taxon>
        <taxon>Dehalococcoidia</taxon>
        <taxon>SAR202 cluster</taxon>
        <taxon>Candidatus Lucifugimonadales</taxon>
        <taxon>Candidatus Lucifugimonadaceae</taxon>
        <taxon>Candidatus Lucifugimonas</taxon>
    </lineage>
</organism>
<dbReference type="PRINTS" id="PR00778">
    <property type="entry name" value="HTHARSR"/>
</dbReference>
<evidence type="ECO:0000313" key="5">
    <source>
        <dbReference type="Proteomes" id="UP001321249"/>
    </source>
</evidence>
<reference evidence="3" key="2">
    <citation type="journal article" date="2023" name="Nat. Commun.">
        <title>Cultivation of marine bacteria of the SAR202 clade.</title>
        <authorList>
            <person name="Lim Y."/>
            <person name="Seo J.H."/>
            <person name="Giovannoni S.J."/>
            <person name="Kang I."/>
            <person name="Cho J.C."/>
        </authorList>
    </citation>
    <scope>NUCLEOTIDE SEQUENCE</scope>
    <source>
        <strain evidence="3">JH1073</strain>
    </source>
</reference>
<evidence type="ECO:0000313" key="4">
    <source>
        <dbReference type="Proteomes" id="UP001219901"/>
    </source>
</evidence>
<feature type="domain" description="HTH arsR-type" evidence="1">
    <location>
        <begin position="1"/>
        <end position="92"/>
    </location>
</feature>
<dbReference type="Proteomes" id="UP001321249">
    <property type="component" value="Unassembled WGS sequence"/>
</dbReference>
<accession>A0AAJ5ZJL7</accession>
<dbReference type="InterPro" id="IPR001845">
    <property type="entry name" value="HTH_ArsR_DNA-bd_dom"/>
</dbReference>
<dbReference type="SMART" id="SM00418">
    <property type="entry name" value="HTH_ARSR"/>
    <property type="match status" value="1"/>
</dbReference>
<dbReference type="PANTHER" id="PTHR38600">
    <property type="entry name" value="TRANSCRIPTIONAL REGULATORY PROTEIN"/>
    <property type="match status" value="1"/>
</dbReference>
<dbReference type="RefSeq" id="WP_342826287.1">
    <property type="nucleotide sequence ID" value="NZ_CP046146.1"/>
</dbReference>
<protein>
    <submittedName>
        <fullName evidence="3">Metalloregulator ArsR/SmtB family transcription factor</fullName>
    </submittedName>
</protein>
<dbReference type="EMBL" id="WMBE01000003">
    <property type="protein sequence ID" value="MDG0867686.1"/>
    <property type="molecule type" value="Genomic_DNA"/>
</dbReference>
<name>A0AAJ5ZJL7_9CHLR</name>
<dbReference type="Gene3D" id="1.10.10.10">
    <property type="entry name" value="Winged helix-like DNA-binding domain superfamily/Winged helix DNA-binding domain"/>
    <property type="match status" value="1"/>
</dbReference>
<gene>
    <name evidence="2" type="ORF">GKO46_11470</name>
    <name evidence="3" type="ORF">GKO48_10065</name>
</gene>
<evidence type="ECO:0000313" key="2">
    <source>
        <dbReference type="EMBL" id="MDG0867686.1"/>
    </source>
</evidence>
<dbReference type="InterPro" id="IPR036390">
    <property type="entry name" value="WH_DNA-bd_sf"/>
</dbReference>
<dbReference type="CDD" id="cd00090">
    <property type="entry name" value="HTH_ARSR"/>
    <property type="match status" value="1"/>
</dbReference>
<keyword evidence="4" id="KW-1185">Reference proteome</keyword>
<dbReference type="PANTHER" id="PTHR38600:SF2">
    <property type="entry name" value="SLL0088 PROTEIN"/>
    <property type="match status" value="1"/>
</dbReference>
<dbReference type="Proteomes" id="UP001219901">
    <property type="component" value="Chromosome"/>
</dbReference>
<dbReference type="SUPFAM" id="SSF46785">
    <property type="entry name" value="Winged helix' DNA-binding domain"/>
    <property type="match status" value="1"/>
</dbReference>
<dbReference type="AlphaFoldDB" id="A0AAJ5ZJL7"/>
<dbReference type="PROSITE" id="PS50987">
    <property type="entry name" value="HTH_ARSR_2"/>
    <property type="match status" value="1"/>
</dbReference>
<dbReference type="InterPro" id="IPR011991">
    <property type="entry name" value="ArsR-like_HTH"/>
</dbReference>
<evidence type="ECO:0000313" key="3">
    <source>
        <dbReference type="EMBL" id="WFG39946.1"/>
    </source>
</evidence>
<evidence type="ECO:0000259" key="1">
    <source>
        <dbReference type="PROSITE" id="PS50987"/>
    </source>
</evidence>
<dbReference type="InterPro" id="IPR036388">
    <property type="entry name" value="WH-like_DNA-bd_sf"/>
</dbReference>
<dbReference type="Pfam" id="PF12840">
    <property type="entry name" value="HTH_20"/>
    <property type="match status" value="1"/>
</dbReference>
<proteinExistence type="predicted"/>
<reference evidence="4 5" key="1">
    <citation type="submission" date="2019-11" db="EMBL/GenBank/DDBJ databases">
        <authorList>
            <person name="Cho J.-C."/>
        </authorList>
    </citation>
    <scope>NUCLEOTIDE SEQUENCE [LARGE SCALE GENOMIC DNA]</scope>
    <source>
        <strain evidence="3 4">JH1073</strain>
        <strain evidence="2 5">JH702</strain>
    </source>
</reference>
<dbReference type="GO" id="GO:0003700">
    <property type="term" value="F:DNA-binding transcription factor activity"/>
    <property type="evidence" value="ECO:0007669"/>
    <property type="project" value="InterPro"/>
</dbReference>